<keyword evidence="3" id="KW-0269">Exonuclease</keyword>
<keyword evidence="3" id="KW-0378">Hydrolase</keyword>
<dbReference type="SUPFAM" id="SSF53098">
    <property type="entry name" value="Ribonuclease H-like"/>
    <property type="match status" value="1"/>
</dbReference>
<accession>A0ABP3DVQ6</accession>
<dbReference type="CDD" id="cd06127">
    <property type="entry name" value="DEDDh"/>
    <property type="match status" value="1"/>
</dbReference>
<dbReference type="RefSeq" id="WP_344649637.1">
    <property type="nucleotide sequence ID" value="NZ_BAAAGX010000012.1"/>
</dbReference>
<name>A0ABP3DVQ6_9ACTN</name>
<dbReference type="GO" id="GO:0004527">
    <property type="term" value="F:exonuclease activity"/>
    <property type="evidence" value="ECO:0007669"/>
    <property type="project" value="UniProtKB-KW"/>
</dbReference>
<dbReference type="NCBIfam" id="NF005905">
    <property type="entry name" value="PRK07883.1-3"/>
    <property type="match status" value="1"/>
</dbReference>
<dbReference type="InterPro" id="IPR035901">
    <property type="entry name" value="GIY-YIG_endonuc_sf"/>
</dbReference>
<evidence type="ECO:0000256" key="1">
    <source>
        <dbReference type="SAM" id="MobiDB-lite"/>
    </source>
</evidence>
<dbReference type="NCBIfam" id="NF005907">
    <property type="entry name" value="PRK07883.1-5"/>
    <property type="match status" value="1"/>
</dbReference>
<dbReference type="InterPro" id="IPR000305">
    <property type="entry name" value="GIY-YIG_endonuc"/>
</dbReference>
<evidence type="ECO:0000313" key="3">
    <source>
        <dbReference type="EMBL" id="GAA0244290.1"/>
    </source>
</evidence>
<dbReference type="SMART" id="SM00465">
    <property type="entry name" value="GIYc"/>
    <property type="match status" value="1"/>
</dbReference>
<dbReference type="PANTHER" id="PTHR30562:SF1">
    <property type="entry name" value="UVRABC SYSTEM PROTEIN C"/>
    <property type="match status" value="1"/>
</dbReference>
<keyword evidence="3" id="KW-0540">Nuclease</keyword>
<organism evidence="3 4">
    <name type="scientific">Cryptosporangium japonicum</name>
    <dbReference type="NCBI Taxonomy" id="80872"/>
    <lineage>
        <taxon>Bacteria</taxon>
        <taxon>Bacillati</taxon>
        <taxon>Actinomycetota</taxon>
        <taxon>Actinomycetes</taxon>
        <taxon>Cryptosporangiales</taxon>
        <taxon>Cryptosporangiaceae</taxon>
        <taxon>Cryptosporangium</taxon>
    </lineage>
</organism>
<dbReference type="CDD" id="cd10434">
    <property type="entry name" value="GIY-YIG_UvrC_Cho"/>
    <property type="match status" value="1"/>
</dbReference>
<dbReference type="InterPro" id="IPR012337">
    <property type="entry name" value="RNaseH-like_sf"/>
</dbReference>
<dbReference type="SUPFAM" id="SSF82771">
    <property type="entry name" value="GIY-YIG endonuclease"/>
    <property type="match status" value="1"/>
</dbReference>
<dbReference type="SMART" id="SM00479">
    <property type="entry name" value="EXOIII"/>
    <property type="match status" value="1"/>
</dbReference>
<dbReference type="Proteomes" id="UP001500967">
    <property type="component" value="Unassembled WGS sequence"/>
</dbReference>
<dbReference type="Pfam" id="PF01541">
    <property type="entry name" value="GIY-YIG"/>
    <property type="match status" value="1"/>
</dbReference>
<gene>
    <name evidence="3" type="ORF">GCM10009539_32200</name>
</gene>
<dbReference type="Pfam" id="PF00929">
    <property type="entry name" value="RNase_T"/>
    <property type="match status" value="1"/>
</dbReference>
<proteinExistence type="predicted"/>
<reference evidence="4" key="1">
    <citation type="journal article" date="2019" name="Int. J. Syst. Evol. Microbiol.">
        <title>The Global Catalogue of Microorganisms (GCM) 10K type strain sequencing project: providing services to taxonomists for standard genome sequencing and annotation.</title>
        <authorList>
            <consortium name="The Broad Institute Genomics Platform"/>
            <consortium name="The Broad Institute Genome Sequencing Center for Infectious Disease"/>
            <person name="Wu L."/>
            <person name="Ma J."/>
        </authorList>
    </citation>
    <scope>NUCLEOTIDE SEQUENCE [LARGE SCALE GENOMIC DNA]</scope>
    <source>
        <strain evidence="4">JCM 10425</strain>
    </source>
</reference>
<dbReference type="InterPro" id="IPR036397">
    <property type="entry name" value="RNaseH_sf"/>
</dbReference>
<dbReference type="Gene3D" id="3.40.1440.10">
    <property type="entry name" value="GIY-YIG endonuclease"/>
    <property type="match status" value="1"/>
</dbReference>
<dbReference type="InterPro" id="IPR013520">
    <property type="entry name" value="Ribonucl_H"/>
</dbReference>
<protein>
    <submittedName>
        <fullName evidence="3">DEDD exonuclease domain-containing protein</fullName>
    </submittedName>
</protein>
<evidence type="ECO:0000259" key="2">
    <source>
        <dbReference type="PROSITE" id="PS50164"/>
    </source>
</evidence>
<dbReference type="PANTHER" id="PTHR30562">
    <property type="entry name" value="UVRC/OXIDOREDUCTASE"/>
    <property type="match status" value="1"/>
</dbReference>
<feature type="compositionally biased region" description="Basic and acidic residues" evidence="1">
    <location>
        <begin position="574"/>
        <end position="588"/>
    </location>
</feature>
<dbReference type="InterPro" id="IPR047296">
    <property type="entry name" value="GIY-YIG_UvrC_Cho"/>
</dbReference>
<sequence>MQQHGSSTTTPKGWVQSTFDELGQPLRETTFVVVDLETTGGAPGGSAITEIGAVKVRGGEVLGEFQTLVDPGIGIPPFITVLTGITDAMVAAAPPIPEVLPAFLEFARGSVLVAHNAPFDLSHLKAACEAHGMVWPGFRKVDTAVLARRALSRDEVRNCKLSTLAAFFRSPTTPVHRALADAQATVHVLHSLMERLGNLGIQTLEELETFTTQVSEAQRRKRHLAVGVPNAPGVYLFRDARDRPLYVGTSKDLRSRVRQYFVSSEQRSRMAEMINAAERIEAIVCAHSLEAEVRELRLIAAHKPPYNRRSKHPERRLWLRLTTDAYPRLSVVRQARDDGTAYLGPFSSRRSAEAAATAVYEVLPLRQCGGVLSTRKTSPACALAEIRKCEAPCEHRVSVEAYGRHATAFREAVQGDPSRLVERLLRRIESLADRQRYEEAAVARNRLSTLLRAVIRSQRTRAISDVPELVAARADGSGGWEISVVRHGRLAAAGRAARGVPPMPVVDQLVASAETVERDPASEGLHLEEIERVLAWVERPETRLVKVDTVWSSPARGAGRWAELLSRIEAGRHSADPFGDRRRLRPEARPAVPVTMTAPGRSNLSTHGVREPESIPHGPGGGTPHGDRGVPAPPAASAPQRGPAGHAELHPRLGGAPPRP</sequence>
<comment type="caution">
    <text evidence="3">The sequence shown here is derived from an EMBL/GenBank/DDBJ whole genome shotgun (WGS) entry which is preliminary data.</text>
</comment>
<dbReference type="InterPro" id="IPR006054">
    <property type="entry name" value="DnaQ"/>
</dbReference>
<feature type="region of interest" description="Disordered" evidence="1">
    <location>
        <begin position="574"/>
        <end position="660"/>
    </location>
</feature>
<dbReference type="InterPro" id="IPR050066">
    <property type="entry name" value="UvrABC_protein_C"/>
</dbReference>
<keyword evidence="4" id="KW-1185">Reference proteome</keyword>
<dbReference type="PROSITE" id="PS50164">
    <property type="entry name" value="GIY_YIG"/>
    <property type="match status" value="1"/>
</dbReference>
<dbReference type="EMBL" id="BAAAGX010000012">
    <property type="protein sequence ID" value="GAA0244290.1"/>
    <property type="molecule type" value="Genomic_DNA"/>
</dbReference>
<evidence type="ECO:0000313" key="4">
    <source>
        <dbReference type="Proteomes" id="UP001500967"/>
    </source>
</evidence>
<dbReference type="Gene3D" id="3.30.420.10">
    <property type="entry name" value="Ribonuclease H-like superfamily/Ribonuclease H"/>
    <property type="match status" value="1"/>
</dbReference>
<feature type="domain" description="GIY-YIG" evidence="2">
    <location>
        <begin position="230"/>
        <end position="308"/>
    </location>
</feature>
<dbReference type="NCBIfam" id="TIGR00573">
    <property type="entry name" value="dnaq"/>
    <property type="match status" value="1"/>
</dbReference>